<dbReference type="PANTHER" id="PTHR43163:SF6">
    <property type="entry name" value="DIPEPTIDE TRANSPORT SYSTEM PERMEASE PROTEIN DPPB-RELATED"/>
    <property type="match status" value="1"/>
</dbReference>
<comment type="similarity">
    <text evidence="7">Belongs to the binding-protein-dependent transport system permease family.</text>
</comment>
<feature type="compositionally biased region" description="Low complexity" evidence="8">
    <location>
        <begin position="333"/>
        <end position="352"/>
    </location>
</feature>
<protein>
    <submittedName>
        <fullName evidence="10">Glutathione transport system permease protein GsiC</fullName>
    </submittedName>
</protein>
<evidence type="ECO:0000256" key="3">
    <source>
        <dbReference type="ARBA" id="ARBA00022475"/>
    </source>
</evidence>
<proteinExistence type="inferred from homology"/>
<dbReference type="OrthoDB" id="9778910at2"/>
<feature type="transmembrane region" description="Helical" evidence="7">
    <location>
        <begin position="282"/>
        <end position="305"/>
    </location>
</feature>
<dbReference type="InterPro" id="IPR045621">
    <property type="entry name" value="BPD_transp_1_N"/>
</dbReference>
<keyword evidence="11" id="KW-1185">Reference proteome</keyword>
<dbReference type="InterPro" id="IPR035906">
    <property type="entry name" value="MetI-like_sf"/>
</dbReference>
<dbReference type="CDD" id="cd06261">
    <property type="entry name" value="TM_PBP2"/>
    <property type="match status" value="1"/>
</dbReference>
<feature type="transmembrane region" description="Helical" evidence="7">
    <location>
        <begin position="142"/>
        <end position="164"/>
    </location>
</feature>
<comment type="subcellular location">
    <subcellularLocation>
        <location evidence="1 7">Cell membrane</location>
        <topology evidence="1 7">Multi-pass membrane protein</topology>
    </subcellularLocation>
</comment>
<evidence type="ECO:0000313" key="10">
    <source>
        <dbReference type="EMBL" id="AWT27120.1"/>
    </source>
</evidence>
<feature type="transmembrane region" description="Helical" evidence="7">
    <location>
        <begin position="110"/>
        <end position="130"/>
    </location>
</feature>
<dbReference type="KEGG" id="cpre:Csp1_23700"/>
<dbReference type="GO" id="GO:0005886">
    <property type="term" value="C:plasma membrane"/>
    <property type="evidence" value="ECO:0007669"/>
    <property type="project" value="UniProtKB-SubCell"/>
</dbReference>
<feature type="transmembrane region" description="Helical" evidence="7">
    <location>
        <begin position="170"/>
        <end position="191"/>
    </location>
</feature>
<evidence type="ECO:0000256" key="2">
    <source>
        <dbReference type="ARBA" id="ARBA00022448"/>
    </source>
</evidence>
<dbReference type="PROSITE" id="PS50928">
    <property type="entry name" value="ABC_TM1"/>
    <property type="match status" value="1"/>
</dbReference>
<dbReference type="EMBL" id="CP024988">
    <property type="protein sequence ID" value="AWT27120.1"/>
    <property type="molecule type" value="Genomic_DNA"/>
</dbReference>
<dbReference type="RefSeq" id="WP_110482153.1">
    <property type="nucleotide sequence ID" value="NZ_CP024988.1"/>
</dbReference>
<evidence type="ECO:0000256" key="6">
    <source>
        <dbReference type="ARBA" id="ARBA00023136"/>
    </source>
</evidence>
<gene>
    <name evidence="10" type="primary">gsiC_4</name>
    <name evidence="10" type="ORF">Csp1_23700</name>
</gene>
<evidence type="ECO:0000256" key="8">
    <source>
        <dbReference type="SAM" id="MobiDB-lite"/>
    </source>
</evidence>
<reference evidence="11" key="1">
    <citation type="submission" date="2017-11" db="EMBL/GenBank/DDBJ databases">
        <title>Otitis media/interna in a cat caused by the recently described species Corynebacterium provencense.</title>
        <authorList>
            <person name="Kittl S."/>
            <person name="Brodard I."/>
            <person name="Rychener L."/>
            <person name="Jores J."/>
            <person name="Roosje P."/>
            <person name="Gobeli Brawand S."/>
        </authorList>
    </citation>
    <scope>NUCLEOTIDE SEQUENCE [LARGE SCALE GENOMIC DNA]</scope>
    <source>
        <strain evidence="11">17KM38</strain>
    </source>
</reference>
<feature type="transmembrane region" description="Helical" evidence="7">
    <location>
        <begin position="15"/>
        <end position="36"/>
    </location>
</feature>
<dbReference type="PANTHER" id="PTHR43163">
    <property type="entry name" value="DIPEPTIDE TRANSPORT SYSTEM PERMEASE PROTEIN DPPB-RELATED"/>
    <property type="match status" value="1"/>
</dbReference>
<feature type="region of interest" description="Disordered" evidence="8">
    <location>
        <begin position="316"/>
        <end position="352"/>
    </location>
</feature>
<dbReference type="GO" id="GO:0055085">
    <property type="term" value="P:transmembrane transport"/>
    <property type="evidence" value="ECO:0007669"/>
    <property type="project" value="InterPro"/>
</dbReference>
<feature type="transmembrane region" description="Helical" evidence="7">
    <location>
        <begin position="236"/>
        <end position="262"/>
    </location>
</feature>
<dbReference type="STRING" id="1737425.GCA_900049755_01500"/>
<dbReference type="AlphaFoldDB" id="A0A2Z3YVU3"/>
<feature type="domain" description="ABC transmembrane type-1" evidence="9">
    <location>
        <begin position="104"/>
        <end position="305"/>
    </location>
</feature>
<keyword evidence="6 7" id="KW-0472">Membrane</keyword>
<dbReference type="InterPro" id="IPR000515">
    <property type="entry name" value="MetI-like"/>
</dbReference>
<evidence type="ECO:0000256" key="1">
    <source>
        <dbReference type="ARBA" id="ARBA00004651"/>
    </source>
</evidence>
<evidence type="ECO:0000256" key="7">
    <source>
        <dbReference type="RuleBase" id="RU363032"/>
    </source>
</evidence>
<evidence type="ECO:0000256" key="5">
    <source>
        <dbReference type="ARBA" id="ARBA00022989"/>
    </source>
</evidence>
<keyword evidence="3" id="KW-1003">Cell membrane</keyword>
<evidence type="ECO:0000256" key="4">
    <source>
        <dbReference type="ARBA" id="ARBA00022692"/>
    </source>
</evidence>
<dbReference type="Pfam" id="PF19300">
    <property type="entry name" value="BPD_transp_1_N"/>
    <property type="match status" value="1"/>
</dbReference>
<name>A0A2Z3YVU3_9CORY</name>
<dbReference type="Gene3D" id="1.10.3720.10">
    <property type="entry name" value="MetI-like"/>
    <property type="match status" value="1"/>
</dbReference>
<sequence>MSELRIPLRYVTGRLLQALGVIFVAWTLAFFLLYALPSDPVSLMLGPDSTGVTEEQQQELAARYGFDDPVIVQYLHHLLDLLQGDLGYSLQQGAPVTAVITGALGPTVRLALLGLVFAVVGGVSLALLAVRLSTPWLRSWLLALPVLGVSVPGFWFGLLLIQFFSFRLGWFPAFNATGLTGLVLPALTLALPTGATVAQVFARSLLDALDEPYAVTATAKGVPRGTVLLRHAGRNALLPTLTIAGLIVGQLFSGTVVTETVFSRPGLGRVIASSVSGQDIPVVLGAVLVGAVLYTGTSFIVDLLYPLADPRVRTGGIGGGSPAHSPAQTPERTTASGTPGVPGTTSTAGVPS</sequence>
<keyword evidence="2 7" id="KW-0813">Transport</keyword>
<keyword evidence="4 7" id="KW-0812">Transmembrane</keyword>
<keyword evidence="5 7" id="KW-1133">Transmembrane helix</keyword>
<dbReference type="SUPFAM" id="SSF161098">
    <property type="entry name" value="MetI-like"/>
    <property type="match status" value="1"/>
</dbReference>
<dbReference type="Proteomes" id="UP000247696">
    <property type="component" value="Chromosome"/>
</dbReference>
<dbReference type="Pfam" id="PF00528">
    <property type="entry name" value="BPD_transp_1"/>
    <property type="match status" value="1"/>
</dbReference>
<organism evidence="10 11">
    <name type="scientific">Corynebacterium provencense</name>
    <dbReference type="NCBI Taxonomy" id="1737425"/>
    <lineage>
        <taxon>Bacteria</taxon>
        <taxon>Bacillati</taxon>
        <taxon>Actinomycetota</taxon>
        <taxon>Actinomycetes</taxon>
        <taxon>Mycobacteriales</taxon>
        <taxon>Corynebacteriaceae</taxon>
        <taxon>Corynebacterium</taxon>
    </lineage>
</organism>
<evidence type="ECO:0000313" key="11">
    <source>
        <dbReference type="Proteomes" id="UP000247696"/>
    </source>
</evidence>
<evidence type="ECO:0000259" key="9">
    <source>
        <dbReference type="PROSITE" id="PS50928"/>
    </source>
</evidence>
<accession>A0A2Z3YVU3</accession>